<proteinExistence type="predicted"/>
<dbReference type="EMBL" id="CP069115">
    <property type="protein sequence ID" value="QSS66344.1"/>
    <property type="molecule type" value="Genomic_DNA"/>
</dbReference>
<name>A0A8A1MNN5_AJECA</name>
<protein>
    <submittedName>
        <fullName evidence="2">Conidiation-specific protein 13, 2nd best hit</fullName>
    </submittedName>
</protein>
<evidence type="ECO:0000313" key="3">
    <source>
        <dbReference type="Proteomes" id="UP000663671"/>
    </source>
</evidence>
<keyword evidence="1" id="KW-0732">Signal</keyword>
<accession>A0A8A1MNN5</accession>
<feature type="chain" id="PRO_5034966433" evidence="1">
    <location>
        <begin position="18"/>
        <end position="538"/>
    </location>
</feature>
<evidence type="ECO:0000313" key="2">
    <source>
        <dbReference type="EMBL" id="QSS66344.1"/>
    </source>
</evidence>
<evidence type="ECO:0000256" key="1">
    <source>
        <dbReference type="SAM" id="SignalP"/>
    </source>
</evidence>
<dbReference type="AlphaFoldDB" id="A0A8A1MNN5"/>
<sequence>MVITALCQLTLLGLASAQVVKRPLLNSVDELLPKIDAVLPAAQKYSLTKWTTAEVDQVVPLNPLWRDTLEDEDSEFYCKNDLTVYNVTFIDCPEPWLVGHCAKAETTKEATFDLLGRLPSSARGVISDLLLTVMRPGFSMRAAYENSVVFAARPAPYDEFRMMVTALRIGSPGIPEDEFEEAVAADSCVADQPAADKIEKEGEYQSALEAGLIVVAYLKLVKSPPLDASCMQKQLDFLKPYLDARWDAPGECPNKVPPNISKYKPVAFPDGLQVLDVDPVPAPRATVVQWDKSDGYPELCWKLSQIPKMGGPDPWCKAENLNIYNVTYSDCPDQDPWALCHCSDAQISADSMVTKFGRLTPGLRSHVRHLLVLNYDGIGASDSAPDYQFIFSAGDAPDSSLMTAATTLLADGFYYTDTWINATSRDTCWPTMPYNVKSPWYEIFSATGAIYLYDSSGKSMLERGYDVSCMSNGLRALGAYDGSDFKQGGKCFKRKPNDPIVHPDTNNLLPSGPNAVSEGIMKKLFRPSSVWKEIRKSN</sequence>
<dbReference type="VEuPathDB" id="FungiDB:I7I51_07201"/>
<organism evidence="2 3">
    <name type="scientific">Ajellomyces capsulatus</name>
    <name type="common">Darling's disease fungus</name>
    <name type="synonym">Histoplasma capsulatum</name>
    <dbReference type="NCBI Taxonomy" id="5037"/>
    <lineage>
        <taxon>Eukaryota</taxon>
        <taxon>Fungi</taxon>
        <taxon>Dikarya</taxon>
        <taxon>Ascomycota</taxon>
        <taxon>Pezizomycotina</taxon>
        <taxon>Eurotiomycetes</taxon>
        <taxon>Eurotiomycetidae</taxon>
        <taxon>Onygenales</taxon>
        <taxon>Ajellomycetaceae</taxon>
        <taxon>Histoplasma</taxon>
    </lineage>
</organism>
<feature type="signal peptide" evidence="1">
    <location>
        <begin position="1"/>
        <end position="17"/>
    </location>
</feature>
<reference evidence="2" key="1">
    <citation type="submission" date="2021-01" db="EMBL/GenBank/DDBJ databases">
        <title>Chromosome-level genome assembly of a human fungal pathogen reveals clustering of transcriptionally co-regulated genes.</title>
        <authorList>
            <person name="Voorhies M."/>
            <person name="Cohen S."/>
            <person name="Shea T.P."/>
            <person name="Petrus S."/>
            <person name="Munoz J.F."/>
            <person name="Poplawski S."/>
            <person name="Goldman W.E."/>
            <person name="Michael T."/>
            <person name="Cuomo C.A."/>
            <person name="Sil A."/>
            <person name="Beyhan S."/>
        </authorList>
    </citation>
    <scope>NUCLEOTIDE SEQUENCE</scope>
    <source>
        <strain evidence="2">WU24</strain>
    </source>
</reference>
<dbReference type="OrthoDB" id="2142213at2759"/>
<gene>
    <name evidence="2" type="primary">CON132</name>
    <name evidence="2" type="ORF">I7I51_07201</name>
</gene>
<dbReference type="Proteomes" id="UP000663671">
    <property type="component" value="Chromosome 3"/>
</dbReference>